<protein>
    <submittedName>
        <fullName evidence="1">44617_t:CDS:1</fullName>
    </submittedName>
</protein>
<keyword evidence="2" id="KW-1185">Reference proteome</keyword>
<sequence>MFDKMQIDYIGELTKLFPFKFSTTSFGVSIHKVHLHFIQDVMLPDDLTNANDEYPSVRARYDLTDTILCAAADLILESGANLEFNSLRLNVRFVTGSNTIGIFGIPENVHQFKETGFILSEQLNNDPVVLNISLERLKLKWTGCINMKTNNFSFDLENVFSCFINQSPEILTGAIYWWLVFAKDLSNILEKFESH</sequence>
<evidence type="ECO:0000313" key="1">
    <source>
        <dbReference type="EMBL" id="CAG8636738.1"/>
    </source>
</evidence>
<accession>A0ABN7UN09</accession>
<reference evidence="1 2" key="1">
    <citation type="submission" date="2021-06" db="EMBL/GenBank/DDBJ databases">
        <authorList>
            <person name="Kallberg Y."/>
            <person name="Tangrot J."/>
            <person name="Rosling A."/>
        </authorList>
    </citation>
    <scope>NUCLEOTIDE SEQUENCE [LARGE SCALE GENOMIC DNA]</scope>
    <source>
        <strain evidence="1 2">120-4 pot B 10/14</strain>
    </source>
</reference>
<comment type="caution">
    <text evidence="1">The sequence shown here is derived from an EMBL/GenBank/DDBJ whole genome shotgun (WGS) entry which is preliminary data.</text>
</comment>
<dbReference type="Proteomes" id="UP000789901">
    <property type="component" value="Unassembled WGS sequence"/>
</dbReference>
<dbReference type="EMBL" id="CAJVQB010004474">
    <property type="protein sequence ID" value="CAG8636738.1"/>
    <property type="molecule type" value="Genomic_DNA"/>
</dbReference>
<evidence type="ECO:0000313" key="2">
    <source>
        <dbReference type="Proteomes" id="UP000789901"/>
    </source>
</evidence>
<proteinExistence type="predicted"/>
<organism evidence="1 2">
    <name type="scientific">Gigaspora margarita</name>
    <dbReference type="NCBI Taxonomy" id="4874"/>
    <lineage>
        <taxon>Eukaryota</taxon>
        <taxon>Fungi</taxon>
        <taxon>Fungi incertae sedis</taxon>
        <taxon>Mucoromycota</taxon>
        <taxon>Glomeromycotina</taxon>
        <taxon>Glomeromycetes</taxon>
        <taxon>Diversisporales</taxon>
        <taxon>Gigasporaceae</taxon>
        <taxon>Gigaspora</taxon>
    </lineage>
</organism>
<gene>
    <name evidence="1" type="ORF">GMARGA_LOCUS8625</name>
</gene>
<name>A0ABN7UN09_GIGMA</name>